<dbReference type="InterPro" id="IPR006311">
    <property type="entry name" value="TAT_signal"/>
</dbReference>
<dbReference type="PANTHER" id="PTHR35333">
    <property type="entry name" value="BETA-LACTAMASE"/>
    <property type="match status" value="1"/>
</dbReference>
<dbReference type="InterPro" id="IPR000871">
    <property type="entry name" value="Beta-lactam_class-A"/>
</dbReference>
<organism evidence="9 10">
    <name type="scientific">Undibacterium parvum</name>
    <dbReference type="NCBI Taxonomy" id="401471"/>
    <lineage>
        <taxon>Bacteria</taxon>
        <taxon>Pseudomonadati</taxon>
        <taxon>Pseudomonadota</taxon>
        <taxon>Betaproteobacteria</taxon>
        <taxon>Burkholderiales</taxon>
        <taxon>Oxalobacteraceae</taxon>
        <taxon>Undibacterium</taxon>
    </lineage>
</organism>
<evidence type="ECO:0000256" key="1">
    <source>
        <dbReference type="ARBA" id="ARBA00001526"/>
    </source>
</evidence>
<evidence type="ECO:0000313" key="10">
    <source>
        <dbReference type="Proteomes" id="UP000275663"/>
    </source>
</evidence>
<keyword evidence="7" id="KW-0732">Signal</keyword>
<dbReference type="PRINTS" id="PR00118">
    <property type="entry name" value="BLACTAMASEA"/>
</dbReference>
<dbReference type="PROSITE" id="PS00146">
    <property type="entry name" value="BETA_LACTAMASE_A"/>
    <property type="match status" value="1"/>
</dbReference>
<keyword evidence="5 6" id="KW-0046">Antibiotic resistance</keyword>
<evidence type="ECO:0000256" key="2">
    <source>
        <dbReference type="ARBA" id="ARBA00009009"/>
    </source>
</evidence>
<feature type="signal peptide" evidence="7">
    <location>
        <begin position="1"/>
        <end position="25"/>
    </location>
</feature>
<dbReference type="OrthoDB" id="9784149at2"/>
<dbReference type="InterPro" id="IPR045155">
    <property type="entry name" value="Beta-lactam_cat"/>
</dbReference>
<dbReference type="EMBL" id="CP034464">
    <property type="protein sequence ID" value="AZP11124.1"/>
    <property type="molecule type" value="Genomic_DNA"/>
</dbReference>
<gene>
    <name evidence="9" type="primary">bla</name>
    <name evidence="9" type="ORF">EJN92_03320</name>
</gene>
<dbReference type="RefSeq" id="WP_126126523.1">
    <property type="nucleotide sequence ID" value="NZ_CP034464.1"/>
</dbReference>
<sequence length="301" mass="32302">MTSYHFNRRTILLTMAALPFAAAHAASAQQASDAASSLARKKLRALEQSFDGRLGLFAINTANGMSIGLRESERFPLCSTFKMMLAAAVLDKSRQSAGLLEQVITYTEKDLLDYSPVTEQHLADGMTVAQLCAATVNFSDNAAANLLMKLLGGPAVVTAFARSIGDQSFRLDRWEPDLNSAIPGDLRDTTTPEAMAVSLQRLTLGDALPKAEREQLQTWLRASTTGASRIKAGLPADWQSGDKTGTGSYGTAHDIAVIWPPNRAPVVLAIYTKQHKKNANGRSDIVAAAAKIVSEWLVQAG</sequence>
<name>A0A3Q9BPK5_9BURK</name>
<comment type="catalytic activity">
    <reaction evidence="1 6">
        <text>a beta-lactam + H2O = a substituted beta-amino acid</text>
        <dbReference type="Rhea" id="RHEA:20401"/>
        <dbReference type="ChEBI" id="CHEBI:15377"/>
        <dbReference type="ChEBI" id="CHEBI:35627"/>
        <dbReference type="ChEBI" id="CHEBI:140347"/>
        <dbReference type="EC" id="3.5.2.6"/>
    </reaction>
</comment>
<dbReference type="EC" id="3.5.2.6" evidence="3 6"/>
<dbReference type="PANTHER" id="PTHR35333:SF3">
    <property type="entry name" value="BETA-LACTAMASE-TYPE TRANSPEPTIDASE FOLD CONTAINING PROTEIN"/>
    <property type="match status" value="1"/>
</dbReference>
<dbReference type="GO" id="GO:0030655">
    <property type="term" value="P:beta-lactam antibiotic catabolic process"/>
    <property type="evidence" value="ECO:0007669"/>
    <property type="project" value="InterPro"/>
</dbReference>
<evidence type="ECO:0000313" key="9">
    <source>
        <dbReference type="EMBL" id="AZP11124.1"/>
    </source>
</evidence>
<dbReference type="NCBIfam" id="NF033103">
    <property type="entry name" value="bla_class_A"/>
    <property type="match status" value="1"/>
</dbReference>
<dbReference type="KEGG" id="upv:EJN92_03320"/>
<reference evidence="9 10" key="1">
    <citation type="journal article" date="2011" name="Int. J. Syst. Evol. Microbiol.">
        <title>Description of Undibacterium oligocarboniphilum sp. nov., isolated from purified water, and Undibacterium pigrum strain CCUG 49012 as the type strain of Undibacterium parvum sp. nov., and emended descriptions of the genus Undibacterium and the species Undibacterium pigrum.</title>
        <authorList>
            <person name="Eder W."/>
            <person name="Wanner G."/>
            <person name="Ludwig W."/>
            <person name="Busse H.J."/>
            <person name="Ziemke-Kageler F."/>
            <person name="Lang E."/>
        </authorList>
    </citation>
    <scope>NUCLEOTIDE SEQUENCE [LARGE SCALE GENOMIC DNA]</scope>
    <source>
        <strain evidence="9 10">DSM 23061</strain>
    </source>
</reference>
<dbReference type="Pfam" id="PF13354">
    <property type="entry name" value="Beta-lactamase2"/>
    <property type="match status" value="1"/>
</dbReference>
<dbReference type="SUPFAM" id="SSF56601">
    <property type="entry name" value="beta-lactamase/transpeptidase-like"/>
    <property type="match status" value="1"/>
</dbReference>
<dbReference type="PROSITE" id="PS51318">
    <property type="entry name" value="TAT"/>
    <property type="match status" value="1"/>
</dbReference>
<evidence type="ECO:0000256" key="3">
    <source>
        <dbReference type="ARBA" id="ARBA00012865"/>
    </source>
</evidence>
<feature type="domain" description="Beta-lactamase class A catalytic" evidence="8">
    <location>
        <begin position="57"/>
        <end position="272"/>
    </location>
</feature>
<proteinExistence type="inferred from homology"/>
<evidence type="ECO:0000256" key="5">
    <source>
        <dbReference type="ARBA" id="ARBA00023251"/>
    </source>
</evidence>
<evidence type="ECO:0000256" key="7">
    <source>
        <dbReference type="SAM" id="SignalP"/>
    </source>
</evidence>
<evidence type="ECO:0000256" key="6">
    <source>
        <dbReference type="RuleBase" id="RU361140"/>
    </source>
</evidence>
<evidence type="ECO:0000256" key="4">
    <source>
        <dbReference type="ARBA" id="ARBA00022801"/>
    </source>
</evidence>
<accession>A0A3Q9BPK5</accession>
<dbReference type="GO" id="GO:0008800">
    <property type="term" value="F:beta-lactamase activity"/>
    <property type="evidence" value="ECO:0007669"/>
    <property type="project" value="UniProtKB-UniRule"/>
</dbReference>
<dbReference type="InterPro" id="IPR012338">
    <property type="entry name" value="Beta-lactam/transpept-like"/>
</dbReference>
<comment type="similarity">
    <text evidence="2 6">Belongs to the class-A beta-lactamase family.</text>
</comment>
<dbReference type="GO" id="GO:0046677">
    <property type="term" value="P:response to antibiotic"/>
    <property type="evidence" value="ECO:0007669"/>
    <property type="project" value="UniProtKB-UniRule"/>
</dbReference>
<feature type="chain" id="PRO_5018713475" description="Beta-lactamase" evidence="7">
    <location>
        <begin position="26"/>
        <end position="301"/>
    </location>
</feature>
<dbReference type="AlphaFoldDB" id="A0A3Q9BPK5"/>
<dbReference type="Proteomes" id="UP000275663">
    <property type="component" value="Chromosome"/>
</dbReference>
<evidence type="ECO:0000259" key="8">
    <source>
        <dbReference type="Pfam" id="PF13354"/>
    </source>
</evidence>
<keyword evidence="10" id="KW-1185">Reference proteome</keyword>
<keyword evidence="4 6" id="KW-0378">Hydrolase</keyword>
<dbReference type="Gene3D" id="3.40.710.10">
    <property type="entry name" value="DD-peptidase/beta-lactamase superfamily"/>
    <property type="match status" value="1"/>
</dbReference>
<dbReference type="InterPro" id="IPR023650">
    <property type="entry name" value="Beta-lactam_class-A_AS"/>
</dbReference>
<protein>
    <recommendedName>
        <fullName evidence="3 6">Beta-lactamase</fullName>
        <ecNumber evidence="3 6">3.5.2.6</ecNumber>
    </recommendedName>
</protein>